<evidence type="ECO:0000256" key="1">
    <source>
        <dbReference type="SAM" id="MobiDB-lite"/>
    </source>
</evidence>
<accession>A0A7Y9PL16</accession>
<protein>
    <submittedName>
        <fullName evidence="2">Uncharacterized protein</fullName>
    </submittedName>
</protein>
<sequence>MPSSKNTTKRMTSPLHRPSGNDNRCGSPIQ</sequence>
<feature type="compositionally biased region" description="Polar residues" evidence="1">
    <location>
        <begin position="1"/>
        <end position="11"/>
    </location>
</feature>
<dbReference type="EMBL" id="JACCCW010000002">
    <property type="protein sequence ID" value="NYF81018.1"/>
    <property type="molecule type" value="Genomic_DNA"/>
</dbReference>
<evidence type="ECO:0000313" key="3">
    <source>
        <dbReference type="Proteomes" id="UP000589520"/>
    </source>
</evidence>
<dbReference type="Proteomes" id="UP000589520">
    <property type="component" value="Unassembled WGS sequence"/>
</dbReference>
<reference evidence="2 3" key="1">
    <citation type="submission" date="2020-07" db="EMBL/GenBank/DDBJ databases">
        <title>Genomic Encyclopedia of Type Strains, Phase IV (KMG-V): Genome sequencing to study the core and pangenomes of soil and plant-associated prokaryotes.</title>
        <authorList>
            <person name="Whitman W."/>
        </authorList>
    </citation>
    <scope>NUCLEOTIDE SEQUENCE [LARGE SCALE GENOMIC DNA]</scope>
    <source>
        <strain evidence="2 3">X4EP2</strain>
    </source>
</reference>
<gene>
    <name evidence="2" type="ORF">HDF17_003338</name>
</gene>
<keyword evidence="3" id="KW-1185">Reference proteome</keyword>
<feature type="compositionally biased region" description="Polar residues" evidence="1">
    <location>
        <begin position="20"/>
        <end position="30"/>
    </location>
</feature>
<feature type="region of interest" description="Disordered" evidence="1">
    <location>
        <begin position="1"/>
        <end position="30"/>
    </location>
</feature>
<dbReference type="AlphaFoldDB" id="A0A7Y9PL16"/>
<evidence type="ECO:0000313" key="2">
    <source>
        <dbReference type="EMBL" id="NYF81018.1"/>
    </source>
</evidence>
<organism evidence="2 3">
    <name type="scientific">Granulicella arctica</name>
    <dbReference type="NCBI Taxonomy" id="940613"/>
    <lineage>
        <taxon>Bacteria</taxon>
        <taxon>Pseudomonadati</taxon>
        <taxon>Acidobacteriota</taxon>
        <taxon>Terriglobia</taxon>
        <taxon>Terriglobales</taxon>
        <taxon>Acidobacteriaceae</taxon>
        <taxon>Granulicella</taxon>
    </lineage>
</organism>
<comment type="caution">
    <text evidence="2">The sequence shown here is derived from an EMBL/GenBank/DDBJ whole genome shotgun (WGS) entry which is preliminary data.</text>
</comment>
<proteinExistence type="predicted"/>
<name>A0A7Y9PL16_9BACT</name>